<reference evidence="2 3" key="1">
    <citation type="submission" date="2018-03" db="EMBL/GenBank/DDBJ databases">
        <authorList>
            <person name="Guldener U."/>
        </authorList>
    </citation>
    <scope>NUCLEOTIDE SEQUENCE [LARGE SCALE GENOMIC DNA]</scope>
    <source>
        <strain evidence="2 3">DAOM196992</strain>
    </source>
</reference>
<dbReference type="AlphaFoldDB" id="A0A5C3F144"/>
<name>A0A5C3F144_9BASI</name>
<feature type="region of interest" description="Disordered" evidence="1">
    <location>
        <begin position="129"/>
        <end position="214"/>
    </location>
</feature>
<organism evidence="2 3">
    <name type="scientific">Pseudozyma flocculosa</name>
    <dbReference type="NCBI Taxonomy" id="84751"/>
    <lineage>
        <taxon>Eukaryota</taxon>
        <taxon>Fungi</taxon>
        <taxon>Dikarya</taxon>
        <taxon>Basidiomycota</taxon>
        <taxon>Ustilaginomycotina</taxon>
        <taxon>Ustilaginomycetes</taxon>
        <taxon>Ustilaginales</taxon>
        <taxon>Ustilaginaceae</taxon>
        <taxon>Pseudozyma</taxon>
    </lineage>
</organism>
<dbReference type="Proteomes" id="UP000323386">
    <property type="component" value="Unassembled WGS sequence"/>
</dbReference>
<proteinExistence type="predicted"/>
<evidence type="ECO:0000313" key="3">
    <source>
        <dbReference type="Proteomes" id="UP000323386"/>
    </source>
</evidence>
<sequence>MARASSQVDWAQGRRTWKRKVESALTTKVVSPQPDAHLSWSGRLGAGAKTATRLHPMQQLLPAIEADRPPHARLGRRSLPIAAVRVLFRSPKSTPSIPKPVRARGFFREAGQAPRTRTSGNVAVTLTMTTTRSPTRCRWSTVDNPPPPPPPPRDRTGGSTPAKRRADRGSRGLWHVEPARPRRQPLDERAERAATPNGKREASVRNSRRSGLQANRVPLDPISRHHESRPYWTVPACPPFRRASGERGLQASTRGDTERVSCRKEQERARQHWRERDREARPACPACAPICKGLPLPFCLPLNLPRARLLVDVAPSVAPLPNRARDPAYLPVTLSIVPSFRTRSKVGGRGGGKVHARRVNLSVGNRIWHPPFASRFFAPPCPVVGQMTCQRTRLMQIRTEAYIHMYKQTYPATSKLLHHLGMSDVMSAADR</sequence>
<feature type="compositionally biased region" description="Low complexity" evidence="1">
    <location>
        <begin position="129"/>
        <end position="138"/>
    </location>
</feature>
<feature type="compositionally biased region" description="Basic and acidic residues" evidence="1">
    <location>
        <begin position="177"/>
        <end position="203"/>
    </location>
</feature>
<evidence type="ECO:0000313" key="2">
    <source>
        <dbReference type="EMBL" id="SPO37179.1"/>
    </source>
</evidence>
<dbReference type="EMBL" id="OOIP01000006">
    <property type="protein sequence ID" value="SPO37179.1"/>
    <property type="molecule type" value="Genomic_DNA"/>
</dbReference>
<keyword evidence="3" id="KW-1185">Reference proteome</keyword>
<protein>
    <submittedName>
        <fullName evidence="2">Uncharacterized protein</fullName>
    </submittedName>
</protein>
<gene>
    <name evidence="2" type="ORF">PSFLO_02651</name>
</gene>
<evidence type="ECO:0000256" key="1">
    <source>
        <dbReference type="SAM" id="MobiDB-lite"/>
    </source>
</evidence>
<feature type="region of interest" description="Disordered" evidence="1">
    <location>
        <begin position="243"/>
        <end position="277"/>
    </location>
</feature>
<accession>A0A5C3F144</accession>
<feature type="compositionally biased region" description="Basic and acidic residues" evidence="1">
    <location>
        <begin position="255"/>
        <end position="277"/>
    </location>
</feature>